<dbReference type="PROSITE" id="PS51375">
    <property type="entry name" value="PPR"/>
    <property type="match status" value="1"/>
</dbReference>
<feature type="repeat" description="PPR" evidence="2">
    <location>
        <begin position="285"/>
        <end position="319"/>
    </location>
</feature>
<comment type="caution">
    <text evidence="3">The sequence shown here is derived from an EMBL/GenBank/DDBJ whole genome shotgun (WGS) entry which is preliminary data.</text>
</comment>
<evidence type="ECO:0000313" key="4">
    <source>
        <dbReference type="Proteomes" id="UP000187406"/>
    </source>
</evidence>
<dbReference type="GO" id="GO:0003723">
    <property type="term" value="F:RNA binding"/>
    <property type="evidence" value="ECO:0007669"/>
    <property type="project" value="InterPro"/>
</dbReference>
<evidence type="ECO:0000256" key="1">
    <source>
        <dbReference type="ARBA" id="ARBA00022737"/>
    </source>
</evidence>
<keyword evidence="1" id="KW-0677">Repeat</keyword>
<dbReference type="OrthoDB" id="1893323at2759"/>
<reference evidence="4" key="1">
    <citation type="submission" date="2016-04" db="EMBL/GenBank/DDBJ databases">
        <title>Cephalotus genome sequencing.</title>
        <authorList>
            <person name="Fukushima K."/>
            <person name="Hasebe M."/>
            <person name="Fang X."/>
        </authorList>
    </citation>
    <scope>NUCLEOTIDE SEQUENCE [LARGE SCALE GENOMIC DNA]</scope>
    <source>
        <strain evidence="4">cv. St1</strain>
    </source>
</reference>
<proteinExistence type="predicted"/>
<sequence>MDSLCIPISHDIYASLVKECTIAGDSHRARELHDHIKDSHIKPTLPLLNRLLLMHVSCGRIHPARNLFDVMPLKDRNSWAIMIVGYVNIDDYEEAINLFVQMQGERQCSPMLEFPAWIIVLVLKACVLTGNMGLGKQVHGFLLKLGGVNDSSSTASSLINFYGKFRCLDDATFVFDQMLCRDTVIWTARIVNSCREGHFHEVINDFLGMGRQGIKWNSFTFSSVLKACAGINDGGECGRQVHANAIKLGIESDVFVQCGLIDMYRKCVLLIDAKRVFEMISHKRNPACWNAMLMGYLHNGFYVEAIKFLYKMKTAGMEVQESLVNEVRIVCGSKIHENSIECNN</sequence>
<dbReference type="InterPro" id="IPR002885">
    <property type="entry name" value="PPR_rpt"/>
</dbReference>
<dbReference type="Gene3D" id="1.25.40.10">
    <property type="entry name" value="Tetratricopeptide repeat domain"/>
    <property type="match status" value="3"/>
</dbReference>
<evidence type="ECO:0000256" key="2">
    <source>
        <dbReference type="PROSITE-ProRule" id="PRU00708"/>
    </source>
</evidence>
<name>A0A1Q3DCV7_CEPFO</name>
<dbReference type="Pfam" id="PF01535">
    <property type="entry name" value="PPR"/>
    <property type="match status" value="3"/>
</dbReference>
<dbReference type="PANTHER" id="PTHR47926:SF361">
    <property type="entry name" value="PENTACOTRIPEPTIDE-REPEAT REGION OF PRORP DOMAIN-CONTAINING PROTEIN"/>
    <property type="match status" value="1"/>
</dbReference>
<dbReference type="NCBIfam" id="TIGR00756">
    <property type="entry name" value="PPR"/>
    <property type="match status" value="2"/>
</dbReference>
<dbReference type="EMBL" id="BDDD01006011">
    <property type="protein sequence ID" value="GAV90153.1"/>
    <property type="molecule type" value="Genomic_DNA"/>
</dbReference>
<dbReference type="FunCoup" id="A0A1Q3DCV7">
    <property type="interactions" value="81"/>
</dbReference>
<protein>
    <submittedName>
        <fullName evidence="3">PPR domain-containing protein/PPR_3 domain-containing protein</fullName>
    </submittedName>
</protein>
<organism evidence="3 4">
    <name type="scientific">Cephalotus follicularis</name>
    <name type="common">Albany pitcher plant</name>
    <dbReference type="NCBI Taxonomy" id="3775"/>
    <lineage>
        <taxon>Eukaryota</taxon>
        <taxon>Viridiplantae</taxon>
        <taxon>Streptophyta</taxon>
        <taxon>Embryophyta</taxon>
        <taxon>Tracheophyta</taxon>
        <taxon>Spermatophyta</taxon>
        <taxon>Magnoliopsida</taxon>
        <taxon>eudicotyledons</taxon>
        <taxon>Gunneridae</taxon>
        <taxon>Pentapetalae</taxon>
        <taxon>rosids</taxon>
        <taxon>fabids</taxon>
        <taxon>Oxalidales</taxon>
        <taxon>Cephalotaceae</taxon>
        <taxon>Cephalotus</taxon>
    </lineage>
</organism>
<accession>A0A1Q3DCV7</accession>
<dbReference type="Pfam" id="PF13812">
    <property type="entry name" value="PPR_3"/>
    <property type="match status" value="1"/>
</dbReference>
<dbReference type="PANTHER" id="PTHR47926">
    <property type="entry name" value="PENTATRICOPEPTIDE REPEAT-CONTAINING PROTEIN"/>
    <property type="match status" value="1"/>
</dbReference>
<dbReference type="InterPro" id="IPR011990">
    <property type="entry name" value="TPR-like_helical_dom_sf"/>
</dbReference>
<dbReference type="InterPro" id="IPR046960">
    <property type="entry name" value="PPR_At4g14850-like_plant"/>
</dbReference>
<dbReference type="Proteomes" id="UP000187406">
    <property type="component" value="Unassembled WGS sequence"/>
</dbReference>
<gene>
    <name evidence="3" type="ORF">CFOL_v3_33562</name>
</gene>
<keyword evidence="4" id="KW-1185">Reference proteome</keyword>
<dbReference type="GO" id="GO:0009451">
    <property type="term" value="P:RNA modification"/>
    <property type="evidence" value="ECO:0007669"/>
    <property type="project" value="InterPro"/>
</dbReference>
<dbReference type="InParanoid" id="A0A1Q3DCV7"/>
<dbReference type="FunFam" id="1.25.40.10:FF:000285">
    <property type="entry name" value="Pentatricopeptide repeat-containing protein, chloroplastic"/>
    <property type="match status" value="1"/>
</dbReference>
<dbReference type="AlphaFoldDB" id="A0A1Q3DCV7"/>
<evidence type="ECO:0000313" key="3">
    <source>
        <dbReference type="EMBL" id="GAV90153.1"/>
    </source>
</evidence>